<dbReference type="Gene3D" id="1.10.10.10">
    <property type="entry name" value="Winged helix-like DNA-binding domain superfamily/Winged helix DNA-binding domain"/>
    <property type="match status" value="1"/>
</dbReference>
<keyword evidence="2" id="KW-0805">Transcription regulation</keyword>
<feature type="domain" description="HTH lysR-type" evidence="5">
    <location>
        <begin position="5"/>
        <end position="62"/>
    </location>
</feature>
<evidence type="ECO:0000259" key="5">
    <source>
        <dbReference type="PROSITE" id="PS50931"/>
    </source>
</evidence>
<comment type="similarity">
    <text evidence="1">Belongs to the LysR transcriptional regulatory family.</text>
</comment>
<dbReference type="Proteomes" id="UP001063228">
    <property type="component" value="Chromosome"/>
</dbReference>
<dbReference type="InterPro" id="IPR000847">
    <property type="entry name" value="LysR_HTH_N"/>
</dbReference>
<dbReference type="Gene3D" id="3.40.190.10">
    <property type="entry name" value="Periplasmic binding protein-like II"/>
    <property type="match status" value="2"/>
</dbReference>
<evidence type="ECO:0000256" key="4">
    <source>
        <dbReference type="ARBA" id="ARBA00023163"/>
    </source>
</evidence>
<organism evidence="6 7">
    <name type="scientific">Pseudomonas phytophila</name>
    <dbReference type="NCBI Taxonomy" id="2867264"/>
    <lineage>
        <taxon>Bacteria</taxon>
        <taxon>Pseudomonadati</taxon>
        <taxon>Pseudomonadota</taxon>
        <taxon>Gammaproteobacteria</taxon>
        <taxon>Pseudomonadales</taxon>
        <taxon>Pseudomonadaceae</taxon>
        <taxon>Pseudomonas</taxon>
    </lineage>
</organism>
<keyword evidence="4" id="KW-0804">Transcription</keyword>
<keyword evidence="7" id="KW-1185">Reference proteome</keyword>
<dbReference type="PROSITE" id="PS50931">
    <property type="entry name" value="HTH_LYSR"/>
    <property type="match status" value="1"/>
</dbReference>
<dbReference type="InterPro" id="IPR036390">
    <property type="entry name" value="WH_DNA-bd_sf"/>
</dbReference>
<dbReference type="SUPFAM" id="SSF53850">
    <property type="entry name" value="Periplasmic binding protein-like II"/>
    <property type="match status" value="1"/>
</dbReference>
<dbReference type="InterPro" id="IPR036388">
    <property type="entry name" value="WH-like_DNA-bd_sf"/>
</dbReference>
<dbReference type="SUPFAM" id="SSF46785">
    <property type="entry name" value="Winged helix' DNA-binding domain"/>
    <property type="match status" value="1"/>
</dbReference>
<dbReference type="PANTHER" id="PTHR30537">
    <property type="entry name" value="HTH-TYPE TRANSCRIPTIONAL REGULATOR"/>
    <property type="match status" value="1"/>
</dbReference>
<evidence type="ECO:0000256" key="1">
    <source>
        <dbReference type="ARBA" id="ARBA00009437"/>
    </source>
</evidence>
<dbReference type="PANTHER" id="PTHR30537:SF26">
    <property type="entry name" value="GLYCINE CLEAVAGE SYSTEM TRANSCRIPTIONAL ACTIVATOR"/>
    <property type="match status" value="1"/>
</dbReference>
<dbReference type="Pfam" id="PF03466">
    <property type="entry name" value="LysR_substrate"/>
    <property type="match status" value="1"/>
</dbReference>
<dbReference type="EMBL" id="CP081201">
    <property type="protein sequence ID" value="UXZ93691.1"/>
    <property type="molecule type" value="Genomic_DNA"/>
</dbReference>
<proteinExistence type="inferred from homology"/>
<evidence type="ECO:0000256" key="2">
    <source>
        <dbReference type="ARBA" id="ARBA00023015"/>
    </source>
</evidence>
<dbReference type="RefSeq" id="WP_263267042.1">
    <property type="nucleotide sequence ID" value="NZ_CP081201.1"/>
</dbReference>
<protein>
    <submittedName>
        <fullName evidence="6">LysR family transcriptional regulator</fullName>
    </submittedName>
</protein>
<name>A0ABY6F733_9PSED</name>
<evidence type="ECO:0000313" key="6">
    <source>
        <dbReference type="EMBL" id="UXZ93691.1"/>
    </source>
</evidence>
<dbReference type="Pfam" id="PF00126">
    <property type="entry name" value="HTH_1"/>
    <property type="match status" value="1"/>
</dbReference>
<evidence type="ECO:0000256" key="3">
    <source>
        <dbReference type="ARBA" id="ARBA00023125"/>
    </source>
</evidence>
<gene>
    <name evidence="6" type="ORF">K3169_14920</name>
</gene>
<sequence length="310" mass="35003">MDNLPPLRALQIFNIVGRCGGIAEAARRLGISTGAVSQQMKLLEESLGITLTVKDGKRIRLTTVGERYHRNCAAAFESLQVGRAEVELAKNTSNMRVSAFPSLMSKWLAPQLFDWQDRYPEIDLFLEARHAEPSTGGYDIDFRITYGDRIPDSGNAIELFRDCIVPVCSPELLKGREPIIRAEQILDYPLLSVDWLPSFASPPSWHDWFAAQEVDCPQLRDGHRVFSLSSMAIQAAIENRGFVLAQYSMVRADIEAGYLLMPLARPLFLLSSYYLVWSSSAFDKAWGRDFHRWLVARGKDQHDLNQRLGV</sequence>
<dbReference type="InterPro" id="IPR058163">
    <property type="entry name" value="LysR-type_TF_proteobact-type"/>
</dbReference>
<accession>A0ABY6F733</accession>
<dbReference type="InterPro" id="IPR005119">
    <property type="entry name" value="LysR_subst-bd"/>
</dbReference>
<evidence type="ECO:0000313" key="7">
    <source>
        <dbReference type="Proteomes" id="UP001063228"/>
    </source>
</evidence>
<reference evidence="6" key="1">
    <citation type="submission" date="2021-08" db="EMBL/GenBank/DDBJ databases">
        <title>Complete genome sequence of Pseudomonas phytophila.</title>
        <authorList>
            <person name="Weir B.S."/>
            <person name="Templeton M.D."/>
            <person name="Arshed S."/>
            <person name="Andersen M.T."/>
            <person name="Jayaraman J."/>
        </authorList>
    </citation>
    <scope>NUCLEOTIDE SEQUENCE</scope>
    <source>
        <strain evidence="6">ICMP 23753</strain>
    </source>
</reference>
<keyword evidence="3" id="KW-0238">DNA-binding</keyword>